<evidence type="ECO:0000313" key="4">
    <source>
        <dbReference type="EMBL" id="ETX04820.1"/>
    </source>
</evidence>
<proteinExistence type="inferred from homology"/>
<organism evidence="4 5">
    <name type="scientific">Candidatus Entotheonella gemina</name>
    <dbReference type="NCBI Taxonomy" id="1429439"/>
    <lineage>
        <taxon>Bacteria</taxon>
        <taxon>Pseudomonadati</taxon>
        <taxon>Nitrospinota/Tectimicrobiota group</taxon>
        <taxon>Candidatus Tectimicrobiota</taxon>
        <taxon>Candidatus Entotheonellia</taxon>
        <taxon>Candidatus Entotheonellales</taxon>
        <taxon>Candidatus Entotheonellaceae</taxon>
        <taxon>Candidatus Entotheonella</taxon>
    </lineage>
</organism>
<reference evidence="4 5" key="1">
    <citation type="journal article" date="2014" name="Nature">
        <title>An environmental bacterial taxon with a large and distinct metabolic repertoire.</title>
        <authorList>
            <person name="Wilson M.C."/>
            <person name="Mori T."/>
            <person name="Ruckert C."/>
            <person name="Uria A.R."/>
            <person name="Helf M.J."/>
            <person name="Takada K."/>
            <person name="Gernert C."/>
            <person name="Steffens U.A."/>
            <person name="Heycke N."/>
            <person name="Schmitt S."/>
            <person name="Rinke C."/>
            <person name="Helfrich E.J."/>
            <person name="Brachmann A.O."/>
            <person name="Gurgui C."/>
            <person name="Wakimoto T."/>
            <person name="Kracht M."/>
            <person name="Crusemann M."/>
            <person name="Hentschel U."/>
            <person name="Abe I."/>
            <person name="Matsunaga S."/>
            <person name="Kalinowski J."/>
            <person name="Takeyama H."/>
            <person name="Piel J."/>
        </authorList>
    </citation>
    <scope>NUCLEOTIDE SEQUENCE [LARGE SCALE GENOMIC DNA]</scope>
    <source>
        <strain evidence="5">TSY2</strain>
    </source>
</reference>
<comment type="similarity">
    <text evidence="1">Belongs to the prokaryotic/mitochondrial release factor family.</text>
</comment>
<dbReference type="HOGENOM" id="CLU_089470_3_2_7"/>
<dbReference type="InterPro" id="IPR000352">
    <property type="entry name" value="Pep_chain_release_fac_I"/>
</dbReference>
<name>W4M3R9_9BACT</name>
<dbReference type="PANTHER" id="PTHR47814">
    <property type="entry name" value="PEPTIDYL-TRNA HYDROLASE ARFB"/>
    <property type="match status" value="1"/>
</dbReference>
<dbReference type="NCBIfam" id="NF006718">
    <property type="entry name" value="PRK09256.1"/>
    <property type="match status" value="1"/>
</dbReference>
<evidence type="ECO:0000256" key="1">
    <source>
        <dbReference type="ARBA" id="ARBA00010835"/>
    </source>
</evidence>
<feature type="domain" description="Prokaryotic-type class I peptide chain release factors" evidence="3">
    <location>
        <begin position="8"/>
        <end position="134"/>
    </location>
</feature>
<evidence type="ECO:0000259" key="3">
    <source>
        <dbReference type="Pfam" id="PF00472"/>
    </source>
</evidence>
<dbReference type="GO" id="GO:0043022">
    <property type="term" value="F:ribosome binding"/>
    <property type="evidence" value="ECO:0007669"/>
    <property type="project" value="TreeGrafter"/>
</dbReference>
<dbReference type="Gene3D" id="3.30.160.20">
    <property type="match status" value="1"/>
</dbReference>
<dbReference type="GO" id="GO:0072344">
    <property type="term" value="P:rescue of stalled ribosome"/>
    <property type="evidence" value="ECO:0007669"/>
    <property type="project" value="TreeGrafter"/>
</dbReference>
<dbReference type="InterPro" id="IPR045853">
    <property type="entry name" value="Pep_chain_release_fac_I_sf"/>
</dbReference>
<evidence type="ECO:0000313" key="5">
    <source>
        <dbReference type="Proteomes" id="UP000019140"/>
    </source>
</evidence>
<dbReference type="Proteomes" id="UP000019140">
    <property type="component" value="Unassembled WGS sequence"/>
</dbReference>
<dbReference type="EMBL" id="AZHX01001108">
    <property type="protein sequence ID" value="ETX04820.1"/>
    <property type="molecule type" value="Genomic_DNA"/>
</dbReference>
<comment type="caution">
    <text evidence="4">The sequence shown here is derived from an EMBL/GenBank/DDBJ whole genome shotgun (WGS) entry which is preliminary data.</text>
</comment>
<protein>
    <submittedName>
        <fullName evidence="4">Peptide chain release factor I</fullName>
    </submittedName>
</protein>
<dbReference type="AlphaFoldDB" id="W4M3R9"/>
<accession>W4M3R9</accession>
<dbReference type="GO" id="GO:0003747">
    <property type="term" value="F:translation release factor activity"/>
    <property type="evidence" value="ECO:0007669"/>
    <property type="project" value="InterPro"/>
</dbReference>
<gene>
    <name evidence="4" type="ORF">ETSY2_26590</name>
</gene>
<evidence type="ECO:0000256" key="2">
    <source>
        <dbReference type="SAM" id="MobiDB-lite"/>
    </source>
</evidence>
<dbReference type="PANTHER" id="PTHR47814:SF1">
    <property type="entry name" value="PEPTIDYL-TRNA HYDROLASE ARFB"/>
    <property type="match status" value="1"/>
</dbReference>
<keyword evidence="5" id="KW-1185">Reference proteome</keyword>
<dbReference type="Pfam" id="PF00472">
    <property type="entry name" value="RF-1"/>
    <property type="match status" value="1"/>
</dbReference>
<sequence length="142" mass="16515">MMIEINRNLSIPEHEFRFTTARSGGPGGQHVNKVNSRVTLWFNVAESPSLSDFQKRRIMSRLATRINQVGELRVVAQQHRSQMANREAAIERFAALLRDALVQEKPRQKTTVPQAAKRRRVEEKKQRGQVKQQRAKRDTWDQ</sequence>
<dbReference type="GO" id="GO:0004045">
    <property type="term" value="F:peptidyl-tRNA hydrolase activity"/>
    <property type="evidence" value="ECO:0007669"/>
    <property type="project" value="TreeGrafter"/>
</dbReference>
<dbReference type="SUPFAM" id="SSF75620">
    <property type="entry name" value="Release factor"/>
    <property type="match status" value="1"/>
</dbReference>
<feature type="region of interest" description="Disordered" evidence="2">
    <location>
        <begin position="104"/>
        <end position="142"/>
    </location>
</feature>